<dbReference type="RefSeq" id="WP_160907842.1">
    <property type="nucleotide sequence ID" value="NZ_WVHS01000003.1"/>
</dbReference>
<comment type="caution">
    <text evidence="1">The sequence shown here is derived from an EMBL/GenBank/DDBJ whole genome shotgun (WGS) entry which is preliminary data.</text>
</comment>
<dbReference type="Proteomes" id="UP000451233">
    <property type="component" value="Unassembled WGS sequence"/>
</dbReference>
<evidence type="ECO:0000313" key="1">
    <source>
        <dbReference type="EMBL" id="MXV16872.1"/>
    </source>
</evidence>
<evidence type="ECO:0000313" key="2">
    <source>
        <dbReference type="Proteomes" id="UP000451233"/>
    </source>
</evidence>
<dbReference type="EMBL" id="WVHS01000003">
    <property type="protein sequence ID" value="MXV16872.1"/>
    <property type="molecule type" value="Genomic_DNA"/>
</dbReference>
<protein>
    <recommendedName>
        <fullName evidence="3">Lipoprotein</fullName>
    </recommendedName>
</protein>
<evidence type="ECO:0008006" key="3">
    <source>
        <dbReference type="Google" id="ProtNLM"/>
    </source>
</evidence>
<name>A0A7K1Y0Z8_9SPHI</name>
<dbReference type="AlphaFoldDB" id="A0A7K1Y0Z8"/>
<keyword evidence="2" id="KW-1185">Reference proteome</keyword>
<accession>A0A7K1Y0Z8</accession>
<gene>
    <name evidence="1" type="ORF">GS398_16345</name>
</gene>
<proteinExistence type="predicted"/>
<sequence length="116" mass="13210">MKKLLIWFIAIAITLGVACKKDTVVKKEDVKIEASKQPGNKVMNPPAESDPGGYGHYCTYESTYSNYQLHHPCLIFCRCQSCRDARERQEYPHGHGGDLGMLPWPVECTYYSPFHN</sequence>
<reference evidence="1 2" key="1">
    <citation type="submission" date="2019-11" db="EMBL/GenBank/DDBJ databases">
        <title>Pedobacter sp. HMF7056 Genome sequencing and assembly.</title>
        <authorList>
            <person name="Kang H."/>
            <person name="Kim H."/>
            <person name="Joh K."/>
        </authorList>
    </citation>
    <scope>NUCLEOTIDE SEQUENCE [LARGE SCALE GENOMIC DNA]</scope>
    <source>
        <strain evidence="1 2">HMF7056</strain>
    </source>
</reference>
<organism evidence="1 2">
    <name type="scientific">Hufsiella ginkgonis</name>
    <dbReference type="NCBI Taxonomy" id="2695274"/>
    <lineage>
        <taxon>Bacteria</taxon>
        <taxon>Pseudomonadati</taxon>
        <taxon>Bacteroidota</taxon>
        <taxon>Sphingobacteriia</taxon>
        <taxon>Sphingobacteriales</taxon>
        <taxon>Sphingobacteriaceae</taxon>
        <taxon>Hufsiella</taxon>
    </lineage>
</organism>
<dbReference type="PROSITE" id="PS51257">
    <property type="entry name" value="PROKAR_LIPOPROTEIN"/>
    <property type="match status" value="1"/>
</dbReference>